<reference evidence="2 3" key="1">
    <citation type="journal article" date="2018" name="Mol. Biol. Evol.">
        <title>Broad Genomic Sampling Reveals a Smut Pathogenic Ancestry of the Fungal Clade Ustilaginomycotina.</title>
        <authorList>
            <person name="Kijpornyongpan T."/>
            <person name="Mondo S.J."/>
            <person name="Barry K."/>
            <person name="Sandor L."/>
            <person name="Lee J."/>
            <person name="Lipzen A."/>
            <person name="Pangilinan J."/>
            <person name="LaButti K."/>
            <person name="Hainaut M."/>
            <person name="Henrissat B."/>
            <person name="Grigoriev I.V."/>
            <person name="Spatafora J.W."/>
            <person name="Aime M.C."/>
        </authorList>
    </citation>
    <scope>NUCLEOTIDE SEQUENCE [LARGE SCALE GENOMIC DNA]</scope>
    <source>
        <strain evidence="2 3">MCA 4186</strain>
    </source>
</reference>
<feature type="compositionally biased region" description="Polar residues" evidence="1">
    <location>
        <begin position="132"/>
        <end position="142"/>
    </location>
</feature>
<dbReference type="GeneID" id="37272225"/>
<feature type="compositionally biased region" description="Low complexity" evidence="1">
    <location>
        <begin position="350"/>
        <end position="376"/>
    </location>
</feature>
<feature type="compositionally biased region" description="Low complexity" evidence="1">
    <location>
        <begin position="159"/>
        <end position="168"/>
    </location>
</feature>
<accession>A0A316ZF31</accession>
<proteinExistence type="predicted"/>
<dbReference type="EMBL" id="KZ819286">
    <property type="protein sequence ID" value="PWO00132.1"/>
    <property type="molecule type" value="Genomic_DNA"/>
</dbReference>
<keyword evidence="3" id="KW-1185">Reference proteome</keyword>
<gene>
    <name evidence="2" type="ORF">FA09DRAFT_345245</name>
</gene>
<feature type="region of interest" description="Disordered" evidence="1">
    <location>
        <begin position="57"/>
        <end position="392"/>
    </location>
</feature>
<evidence type="ECO:0000313" key="3">
    <source>
        <dbReference type="Proteomes" id="UP000245946"/>
    </source>
</evidence>
<feature type="compositionally biased region" description="Low complexity" evidence="1">
    <location>
        <begin position="411"/>
        <end position="421"/>
    </location>
</feature>
<feature type="compositionally biased region" description="Pro residues" evidence="1">
    <location>
        <begin position="499"/>
        <end position="508"/>
    </location>
</feature>
<dbReference type="RefSeq" id="XP_025600410.1">
    <property type="nucleotide sequence ID" value="XM_025744681.1"/>
</dbReference>
<protein>
    <submittedName>
        <fullName evidence="2">Uncharacterized protein</fullName>
    </submittedName>
</protein>
<feature type="region of interest" description="Disordered" evidence="1">
    <location>
        <begin position="409"/>
        <end position="533"/>
    </location>
</feature>
<name>A0A316ZF31_9BASI</name>
<evidence type="ECO:0000313" key="2">
    <source>
        <dbReference type="EMBL" id="PWO00132.1"/>
    </source>
</evidence>
<dbReference type="AlphaFoldDB" id="A0A316ZF31"/>
<evidence type="ECO:0000256" key="1">
    <source>
        <dbReference type="SAM" id="MobiDB-lite"/>
    </source>
</evidence>
<feature type="compositionally biased region" description="Low complexity" evidence="1">
    <location>
        <begin position="433"/>
        <end position="444"/>
    </location>
</feature>
<dbReference type="Proteomes" id="UP000245946">
    <property type="component" value="Unassembled WGS sequence"/>
</dbReference>
<organism evidence="2 3">
    <name type="scientific">Tilletiopsis washingtonensis</name>
    <dbReference type="NCBI Taxonomy" id="58919"/>
    <lineage>
        <taxon>Eukaryota</taxon>
        <taxon>Fungi</taxon>
        <taxon>Dikarya</taxon>
        <taxon>Basidiomycota</taxon>
        <taxon>Ustilaginomycotina</taxon>
        <taxon>Exobasidiomycetes</taxon>
        <taxon>Entylomatales</taxon>
        <taxon>Entylomatales incertae sedis</taxon>
        <taxon>Tilletiopsis</taxon>
    </lineage>
</organism>
<feature type="compositionally biased region" description="Basic and acidic residues" evidence="1">
    <location>
        <begin position="461"/>
        <end position="470"/>
    </location>
</feature>
<sequence>MPPPAPAGERSGAPDQRRISANAPHLAAQRAVASSDKTVCSCERSSSVESHVCAACESASRQPVTPCRPRVQESRGEQSARSAAGSAPRTVLRQASRMEPIVEAHESAIAAAAKAKKSPEAPPPREAATGTLHRSASRTPRTSPFLLSDPVTSLEHLLPSSPAQSQPQRKPPPQRASSTRQRTASVQALPPGSALRDASIGCGGPGVLKLSESDSALRSSAPRRGISQSPTRVHGRMPPPKPLKMSAEPRRALQPRTNSGPLVSHKRVHYDDAIVDDEPEPAGPSKKAKVGLAAHEDVFGPAPPLRGARDQQVMRRNGTPQGSGSRPNVRVPSLEVLSEMRASSSHVAHQSQQQQPQQQQPQQQQPQDRQRAPSPAEHLPAAPVSKTSSSMIVVDDLFTPKVAAKLKADYGGDAPAGSSAPPSVPQDKPQQPAPAVASSSLPAAFESSEDVKAAKPPTSLAEDRKRELRPAAKSLSPDPGLYAPPSETAVLRRVMSHGVPPPAPPPAESEPEPSDLLQEPSRSPSPDPDEPGLTAAQRREIARLSACYDATRESARDVLYDYIVCLSSNLPGMPSAVRVLPTEEATHAARVSAFFLGGLQAVQTLHDCLRALAAGNLCLDDVEDLRFAVDV</sequence>